<dbReference type="AlphaFoldDB" id="A0A917PZ60"/>
<proteinExistence type="predicted"/>
<dbReference type="NCBIfam" id="NF047646">
    <property type="entry name" value="REP_Tyr_transpos"/>
    <property type="match status" value="1"/>
</dbReference>
<dbReference type="InterPro" id="IPR052715">
    <property type="entry name" value="RAYT_transposase"/>
</dbReference>
<keyword evidence="3" id="KW-1185">Reference proteome</keyword>
<dbReference type="PANTHER" id="PTHR36966">
    <property type="entry name" value="REP-ASSOCIATED TYROSINE TRANSPOSASE"/>
    <property type="match status" value="1"/>
</dbReference>
<evidence type="ECO:0000259" key="1">
    <source>
        <dbReference type="SMART" id="SM01321"/>
    </source>
</evidence>
<dbReference type="GO" id="GO:0004803">
    <property type="term" value="F:transposase activity"/>
    <property type="evidence" value="ECO:0007669"/>
    <property type="project" value="InterPro"/>
</dbReference>
<dbReference type="InterPro" id="IPR036515">
    <property type="entry name" value="Transposase_17_sf"/>
</dbReference>
<name>A0A917PZ60_9PSED</name>
<dbReference type="Pfam" id="PF01797">
    <property type="entry name" value="Y1_Tnp"/>
    <property type="match status" value="1"/>
</dbReference>
<gene>
    <name evidence="2" type="ORF">GCM10009304_28100</name>
</gene>
<dbReference type="SUPFAM" id="SSF143422">
    <property type="entry name" value="Transposase IS200-like"/>
    <property type="match status" value="1"/>
</dbReference>
<evidence type="ECO:0000313" key="3">
    <source>
        <dbReference type="Proteomes" id="UP000635983"/>
    </source>
</evidence>
<dbReference type="GO" id="GO:0043565">
    <property type="term" value="F:sequence-specific DNA binding"/>
    <property type="evidence" value="ECO:0007669"/>
    <property type="project" value="TreeGrafter"/>
</dbReference>
<reference evidence="2" key="1">
    <citation type="journal article" date="2014" name="Int. J. Syst. Evol. Microbiol.">
        <title>Complete genome sequence of Corynebacterium casei LMG S-19264T (=DSM 44701T), isolated from a smear-ripened cheese.</title>
        <authorList>
            <consortium name="US DOE Joint Genome Institute (JGI-PGF)"/>
            <person name="Walter F."/>
            <person name="Albersmeier A."/>
            <person name="Kalinowski J."/>
            <person name="Ruckert C."/>
        </authorList>
    </citation>
    <scope>NUCLEOTIDE SEQUENCE</scope>
    <source>
        <strain evidence="2">JCM 30078</strain>
    </source>
</reference>
<evidence type="ECO:0000313" key="2">
    <source>
        <dbReference type="EMBL" id="GGK00660.1"/>
    </source>
</evidence>
<dbReference type="GO" id="GO:0006313">
    <property type="term" value="P:DNA transposition"/>
    <property type="evidence" value="ECO:0007669"/>
    <property type="project" value="InterPro"/>
</dbReference>
<dbReference type="Gene3D" id="3.30.70.1290">
    <property type="entry name" value="Transposase IS200-like"/>
    <property type="match status" value="1"/>
</dbReference>
<comment type="caution">
    <text evidence="2">The sequence shown here is derived from an EMBL/GenBank/DDBJ whole genome shotgun (WGS) entry which is preliminary data.</text>
</comment>
<dbReference type="SMART" id="SM01321">
    <property type="entry name" value="Y1_Tnp"/>
    <property type="match status" value="1"/>
</dbReference>
<dbReference type="EMBL" id="BMPO01000006">
    <property type="protein sequence ID" value="GGK00660.1"/>
    <property type="molecule type" value="Genomic_DNA"/>
</dbReference>
<reference evidence="2" key="2">
    <citation type="submission" date="2020-09" db="EMBL/GenBank/DDBJ databases">
        <authorList>
            <person name="Sun Q."/>
            <person name="Ohkuma M."/>
        </authorList>
    </citation>
    <scope>NUCLEOTIDE SEQUENCE</scope>
    <source>
        <strain evidence="2">JCM 30078</strain>
    </source>
</reference>
<dbReference type="Proteomes" id="UP000635983">
    <property type="component" value="Unassembled WGS sequence"/>
</dbReference>
<sequence length="90" mass="10422">MRALHNEHLVKSLAWVVMPDHLHWLFELGNSVSVSTVVQRLKGASARQIRERTYLTETLWQRGFHDHALRHDEDIADIARYIVANPLRAG</sequence>
<protein>
    <recommendedName>
        <fullName evidence="1">Transposase IS200-like domain-containing protein</fullName>
    </recommendedName>
</protein>
<dbReference type="PANTHER" id="PTHR36966:SF1">
    <property type="entry name" value="REP-ASSOCIATED TYROSINE TRANSPOSASE"/>
    <property type="match status" value="1"/>
</dbReference>
<organism evidence="2 3">
    <name type="scientific">Pseudomonas matsuisoli</name>
    <dbReference type="NCBI Taxonomy" id="1515666"/>
    <lineage>
        <taxon>Bacteria</taxon>
        <taxon>Pseudomonadati</taxon>
        <taxon>Pseudomonadota</taxon>
        <taxon>Gammaproteobacteria</taxon>
        <taxon>Pseudomonadales</taxon>
        <taxon>Pseudomonadaceae</taxon>
        <taxon>Pseudomonas</taxon>
    </lineage>
</organism>
<dbReference type="InterPro" id="IPR002686">
    <property type="entry name" value="Transposase_17"/>
</dbReference>
<accession>A0A917PZ60</accession>
<feature type="domain" description="Transposase IS200-like" evidence="1">
    <location>
        <begin position="1"/>
        <end position="85"/>
    </location>
</feature>